<evidence type="ECO:0000259" key="4">
    <source>
        <dbReference type="Pfam" id="PF01420"/>
    </source>
</evidence>
<proteinExistence type="inferred from homology"/>
<feature type="domain" description="Type I restriction modification DNA specificity" evidence="4">
    <location>
        <begin position="207"/>
        <end position="353"/>
    </location>
</feature>
<reference evidence="5 6" key="1">
    <citation type="submission" date="2018-09" db="EMBL/GenBank/DDBJ databases">
        <title>YIM PH 21725 draft genome.</title>
        <authorList>
            <person name="Miao C."/>
        </authorList>
    </citation>
    <scope>NUCLEOTIDE SEQUENCE [LARGE SCALE GENOMIC DNA]</scope>
    <source>
        <strain evidence="6">YIM PH21725</strain>
    </source>
</reference>
<evidence type="ECO:0000313" key="6">
    <source>
        <dbReference type="Proteomes" id="UP000285112"/>
    </source>
</evidence>
<dbReference type="Gene3D" id="3.90.220.20">
    <property type="entry name" value="DNA methylase specificity domains"/>
    <property type="match status" value="2"/>
</dbReference>
<comment type="caution">
    <text evidence="5">The sequence shown here is derived from an EMBL/GenBank/DDBJ whole genome shotgun (WGS) entry which is preliminary data.</text>
</comment>
<dbReference type="InterPro" id="IPR052021">
    <property type="entry name" value="Type-I_RS_S_subunit"/>
</dbReference>
<dbReference type="GO" id="GO:0003677">
    <property type="term" value="F:DNA binding"/>
    <property type="evidence" value="ECO:0007669"/>
    <property type="project" value="UniProtKB-KW"/>
</dbReference>
<dbReference type="InterPro" id="IPR044946">
    <property type="entry name" value="Restrct_endonuc_typeI_TRD_sf"/>
</dbReference>
<dbReference type="SUPFAM" id="SSF116734">
    <property type="entry name" value="DNA methylase specificity domain"/>
    <property type="match status" value="2"/>
</dbReference>
<gene>
    <name evidence="5" type="ORF">D5S19_11240</name>
</gene>
<keyword evidence="5" id="KW-0255">Endonuclease</keyword>
<dbReference type="OrthoDB" id="9798929at2"/>
<dbReference type="AlphaFoldDB" id="A0A419I6D9"/>
<evidence type="ECO:0000313" key="5">
    <source>
        <dbReference type="EMBL" id="RJQ86645.1"/>
    </source>
</evidence>
<dbReference type="GO" id="GO:0009307">
    <property type="term" value="P:DNA restriction-modification system"/>
    <property type="evidence" value="ECO:0007669"/>
    <property type="project" value="UniProtKB-KW"/>
</dbReference>
<dbReference type="PANTHER" id="PTHR30408">
    <property type="entry name" value="TYPE-1 RESTRICTION ENZYME ECOKI SPECIFICITY PROTEIN"/>
    <property type="match status" value="1"/>
</dbReference>
<evidence type="ECO:0000256" key="1">
    <source>
        <dbReference type="ARBA" id="ARBA00010923"/>
    </source>
</evidence>
<dbReference type="PANTHER" id="PTHR30408:SF12">
    <property type="entry name" value="TYPE I RESTRICTION ENZYME MJAVIII SPECIFICITY SUBUNIT"/>
    <property type="match status" value="1"/>
</dbReference>
<dbReference type="GO" id="GO:0004519">
    <property type="term" value="F:endonuclease activity"/>
    <property type="evidence" value="ECO:0007669"/>
    <property type="project" value="UniProtKB-KW"/>
</dbReference>
<name>A0A419I6D9_9PSEU</name>
<comment type="similarity">
    <text evidence="1">Belongs to the type-I restriction system S methylase family.</text>
</comment>
<accession>A0A419I6D9</accession>
<keyword evidence="6" id="KW-1185">Reference proteome</keyword>
<dbReference type="CDD" id="cd17243">
    <property type="entry name" value="RMtype1_S_AchA6I-TRD2-CR2_like"/>
    <property type="match status" value="1"/>
</dbReference>
<dbReference type="EMBL" id="QZFV01000072">
    <property type="protein sequence ID" value="RJQ86645.1"/>
    <property type="molecule type" value="Genomic_DNA"/>
</dbReference>
<keyword evidence="2" id="KW-0680">Restriction system</keyword>
<dbReference type="Proteomes" id="UP000285112">
    <property type="component" value="Unassembled WGS sequence"/>
</dbReference>
<keyword evidence="3" id="KW-0238">DNA-binding</keyword>
<sequence length="394" mass="42608">MHEWRRVLLGEVASEVTVGHVGSMAQEYQDSGVPFLRSQNVRPHRIDIDDMKYIDDAFHAKLKKSQLRPGDVVTVRTGKPGQTSVVPDWLNSANCSDLVITRPGPNLDARWLSYYLNWVTDSHIAGHLVGAVQQHFNVKSAKGLELLLPSLVEQQAIAEILGALDSKIAANDHLAATALELARTVYIEILLGKPRISMSGVLNPILGGTPTRSDESLWNGSVAWASAKDVANAKHGVILSTLESITELAASKARTRTLPIGTVVLTARGTVGAVARLGVPASINQSCYGFVPSAIPTSCLFFTVEDAANQARSMAHGSVFDTITMSTFEHVRVPKLNDQEWLAIEERIAPILSSSQQAVSESRKLAATRDELLPLLMSGKVRVRDAEKGVEGTV</sequence>
<evidence type="ECO:0000256" key="2">
    <source>
        <dbReference type="ARBA" id="ARBA00022747"/>
    </source>
</evidence>
<keyword evidence="5" id="KW-0378">Hydrolase</keyword>
<dbReference type="InterPro" id="IPR000055">
    <property type="entry name" value="Restrct_endonuc_typeI_TRD"/>
</dbReference>
<dbReference type="Pfam" id="PF01420">
    <property type="entry name" value="Methylase_S"/>
    <property type="match status" value="1"/>
</dbReference>
<keyword evidence="5" id="KW-0540">Nuclease</keyword>
<organism evidence="5 6">
    <name type="scientific">Amycolatopsis panacis</name>
    <dbReference type="NCBI Taxonomy" id="2340917"/>
    <lineage>
        <taxon>Bacteria</taxon>
        <taxon>Bacillati</taxon>
        <taxon>Actinomycetota</taxon>
        <taxon>Actinomycetes</taxon>
        <taxon>Pseudonocardiales</taxon>
        <taxon>Pseudonocardiaceae</taxon>
        <taxon>Amycolatopsis</taxon>
    </lineage>
</organism>
<protein>
    <submittedName>
        <fullName evidence="5">Restriction endonuclease subunit S</fullName>
    </submittedName>
</protein>
<evidence type="ECO:0000256" key="3">
    <source>
        <dbReference type="ARBA" id="ARBA00023125"/>
    </source>
</evidence>